<accession>A0AAV2DIN2</accession>
<evidence type="ECO:0000313" key="3">
    <source>
        <dbReference type="Proteomes" id="UP001497516"/>
    </source>
</evidence>
<protein>
    <submittedName>
        <fullName evidence="2">Uncharacterized protein</fullName>
    </submittedName>
</protein>
<feature type="region of interest" description="Disordered" evidence="1">
    <location>
        <begin position="152"/>
        <end position="203"/>
    </location>
</feature>
<dbReference type="Proteomes" id="UP001497516">
    <property type="component" value="Chromosome 2"/>
</dbReference>
<reference evidence="2 3" key="1">
    <citation type="submission" date="2024-04" db="EMBL/GenBank/DDBJ databases">
        <authorList>
            <person name="Fracassetti M."/>
        </authorList>
    </citation>
    <scope>NUCLEOTIDE SEQUENCE [LARGE SCALE GENOMIC DNA]</scope>
</reference>
<feature type="compositionally biased region" description="Basic and acidic residues" evidence="1">
    <location>
        <begin position="160"/>
        <end position="169"/>
    </location>
</feature>
<organism evidence="2 3">
    <name type="scientific">Linum trigynum</name>
    <dbReference type="NCBI Taxonomy" id="586398"/>
    <lineage>
        <taxon>Eukaryota</taxon>
        <taxon>Viridiplantae</taxon>
        <taxon>Streptophyta</taxon>
        <taxon>Embryophyta</taxon>
        <taxon>Tracheophyta</taxon>
        <taxon>Spermatophyta</taxon>
        <taxon>Magnoliopsida</taxon>
        <taxon>eudicotyledons</taxon>
        <taxon>Gunneridae</taxon>
        <taxon>Pentapetalae</taxon>
        <taxon>rosids</taxon>
        <taxon>fabids</taxon>
        <taxon>Malpighiales</taxon>
        <taxon>Linaceae</taxon>
        <taxon>Linum</taxon>
    </lineage>
</organism>
<dbReference type="AlphaFoldDB" id="A0AAV2DIN2"/>
<gene>
    <name evidence="2" type="ORF">LTRI10_LOCUS14938</name>
</gene>
<dbReference type="EMBL" id="OZ034815">
    <property type="protein sequence ID" value="CAL1372979.1"/>
    <property type="molecule type" value="Genomic_DNA"/>
</dbReference>
<evidence type="ECO:0000313" key="2">
    <source>
        <dbReference type="EMBL" id="CAL1372979.1"/>
    </source>
</evidence>
<feature type="compositionally biased region" description="Gly residues" evidence="1">
    <location>
        <begin position="170"/>
        <end position="194"/>
    </location>
</feature>
<proteinExistence type="predicted"/>
<name>A0AAV2DIN2_9ROSI</name>
<sequence length="223" mass="24623">MSTVFSLTSDNEFISLIDDTRVEVRRYKGDVNNFNTIRRTDYASDNHWGIPAVEVGPGEGYEALEVFGTAIEGENFKQLVKELKAVEDGEKIHFFVNRLGLCMISRINHPTIKAMRINDYFGWSKYGVKLPRDVTKFTVWSRADMHSGETLVDSRGMGRASEEAEKGARGEGNGTGGMQEGIGGEGHGAGGMQQGAGVEAKEKEVEMLNSQLLAFKARHEDVE</sequence>
<evidence type="ECO:0000256" key="1">
    <source>
        <dbReference type="SAM" id="MobiDB-lite"/>
    </source>
</evidence>
<keyword evidence="3" id="KW-1185">Reference proteome</keyword>